<keyword evidence="1" id="KW-0560">Oxidoreductase</keyword>
<dbReference type="EMBL" id="JACHLK010000008">
    <property type="protein sequence ID" value="MBB6561375.1"/>
    <property type="molecule type" value="Genomic_DNA"/>
</dbReference>
<dbReference type="Proteomes" id="UP000575083">
    <property type="component" value="Unassembled WGS sequence"/>
</dbReference>
<evidence type="ECO:0000256" key="1">
    <source>
        <dbReference type="ARBA" id="ARBA00023002"/>
    </source>
</evidence>
<comment type="caution">
    <text evidence="4">The sequence shown here is derived from an EMBL/GenBank/DDBJ whole genome shotgun (WGS) entry which is preliminary data.</text>
</comment>
<dbReference type="PANTHER" id="PTHR10366:SF564">
    <property type="entry name" value="STEROL-4-ALPHA-CARBOXYLATE 3-DEHYDROGENASE, DECARBOXYLATING"/>
    <property type="match status" value="1"/>
</dbReference>
<evidence type="ECO:0000313" key="4">
    <source>
        <dbReference type="EMBL" id="MBB6561375.1"/>
    </source>
</evidence>
<comment type="similarity">
    <text evidence="2">Belongs to the NAD(P)-dependent epimerase/dehydratase family. Dihydroflavonol-4-reductase subfamily.</text>
</comment>
<reference evidence="4 5" key="1">
    <citation type="submission" date="2020-08" db="EMBL/GenBank/DDBJ databases">
        <title>Functional genomics of gut bacteria from endangered species of beetles.</title>
        <authorList>
            <person name="Carlos-Shanley C."/>
        </authorList>
    </citation>
    <scope>NUCLEOTIDE SEQUENCE [LARGE SCALE GENOMIC DNA]</scope>
    <source>
        <strain evidence="4 5">S00198</strain>
    </source>
</reference>
<dbReference type="Gene3D" id="3.40.50.720">
    <property type="entry name" value="NAD(P)-binding Rossmann-like Domain"/>
    <property type="match status" value="1"/>
</dbReference>
<keyword evidence="5" id="KW-1185">Reference proteome</keyword>
<evidence type="ECO:0000256" key="2">
    <source>
        <dbReference type="ARBA" id="ARBA00023445"/>
    </source>
</evidence>
<name>A0A7X0UBA7_9BURK</name>
<dbReference type="InterPro" id="IPR036291">
    <property type="entry name" value="NAD(P)-bd_dom_sf"/>
</dbReference>
<accession>A0A7X0UBA7</accession>
<dbReference type="InterPro" id="IPR001509">
    <property type="entry name" value="Epimerase_deHydtase"/>
</dbReference>
<evidence type="ECO:0000313" key="5">
    <source>
        <dbReference type="Proteomes" id="UP000575083"/>
    </source>
</evidence>
<gene>
    <name evidence="4" type="ORF">HNP48_004068</name>
</gene>
<evidence type="ECO:0000259" key="3">
    <source>
        <dbReference type="Pfam" id="PF01370"/>
    </source>
</evidence>
<dbReference type="AlphaFoldDB" id="A0A7X0UBA7"/>
<dbReference type="InterPro" id="IPR050425">
    <property type="entry name" value="NAD(P)_dehydrat-like"/>
</dbReference>
<dbReference type="SUPFAM" id="SSF51735">
    <property type="entry name" value="NAD(P)-binding Rossmann-fold domains"/>
    <property type="match status" value="1"/>
</dbReference>
<proteinExistence type="inferred from homology"/>
<dbReference type="RefSeq" id="WP_184860340.1">
    <property type="nucleotide sequence ID" value="NZ_JACHLK010000008.1"/>
</dbReference>
<protein>
    <submittedName>
        <fullName evidence="4">Nucleoside-diphosphate-sugar epimerase</fullName>
    </submittedName>
</protein>
<sequence length="347" mass="37571">MARILVTGAAGYLASWVVQLFLAQGHTVHATVRSLQDARKTRHLQRMAQEHPGRLALFEADLLSPAGFDTAMAGCDTVVHTASPYRLGPVADAEKELIGPATAGTRHVLDAVNRTPSVRRVVVTSSIVSMFGDSAELRDRPGHALRADDVNRSSTAQSNPYALSKTRAEALAWEMQARQARWTLVSVHPGAIFGPSLSDRDDATSVQMLRQFLDGSFRQGVPRLWLGIVDVRDVAQAHVGAALGDHAAGRYIVVGESLRLLEIAELLRATGVAPGANLPRKEVPKWLMWAIAPMAGMTREYVQHNVGHPLNFETARSVSDLGVQYRPARATLGEHARQLTAEAAPGR</sequence>
<organism evidence="4 5">
    <name type="scientific">Acidovorax soli</name>
    <dbReference type="NCBI Taxonomy" id="592050"/>
    <lineage>
        <taxon>Bacteria</taxon>
        <taxon>Pseudomonadati</taxon>
        <taxon>Pseudomonadota</taxon>
        <taxon>Betaproteobacteria</taxon>
        <taxon>Burkholderiales</taxon>
        <taxon>Comamonadaceae</taxon>
        <taxon>Acidovorax</taxon>
    </lineage>
</organism>
<dbReference type="GO" id="GO:0016616">
    <property type="term" value="F:oxidoreductase activity, acting on the CH-OH group of donors, NAD or NADP as acceptor"/>
    <property type="evidence" value="ECO:0007669"/>
    <property type="project" value="TreeGrafter"/>
</dbReference>
<feature type="domain" description="NAD-dependent epimerase/dehydratase" evidence="3">
    <location>
        <begin position="4"/>
        <end position="243"/>
    </location>
</feature>
<dbReference type="PANTHER" id="PTHR10366">
    <property type="entry name" value="NAD DEPENDENT EPIMERASE/DEHYDRATASE"/>
    <property type="match status" value="1"/>
</dbReference>
<dbReference type="Pfam" id="PF01370">
    <property type="entry name" value="Epimerase"/>
    <property type="match status" value="1"/>
</dbReference>